<evidence type="ECO:0000256" key="2">
    <source>
        <dbReference type="SAM" id="Phobius"/>
    </source>
</evidence>
<dbReference type="Proteomes" id="UP000502823">
    <property type="component" value="Unassembled WGS sequence"/>
</dbReference>
<dbReference type="OrthoDB" id="6266590at2759"/>
<dbReference type="InterPro" id="IPR003598">
    <property type="entry name" value="Ig_sub2"/>
</dbReference>
<proteinExistence type="predicted"/>
<evidence type="ECO:0008006" key="8">
    <source>
        <dbReference type="Google" id="ProtNLM"/>
    </source>
</evidence>
<dbReference type="InParanoid" id="A0A6L2Q1V3"/>
<dbReference type="InterPro" id="IPR050964">
    <property type="entry name" value="Striated_Muscle_Regulatory"/>
</dbReference>
<dbReference type="InterPro" id="IPR003961">
    <property type="entry name" value="FN3_dom"/>
</dbReference>
<keyword evidence="2" id="KW-1133">Transmembrane helix</keyword>
<evidence type="ECO:0000256" key="3">
    <source>
        <dbReference type="SAM" id="SignalP"/>
    </source>
</evidence>
<feature type="transmembrane region" description="Helical" evidence="2">
    <location>
        <begin position="265"/>
        <end position="289"/>
    </location>
</feature>
<dbReference type="SMART" id="SM00060">
    <property type="entry name" value="FN3"/>
    <property type="match status" value="1"/>
</dbReference>
<reference evidence="7" key="1">
    <citation type="submission" date="2020-01" db="EMBL/GenBank/DDBJ databases">
        <title>Draft genome sequence of the Termite Coptotermes fromosanus.</title>
        <authorList>
            <person name="Itakura S."/>
            <person name="Yosikawa Y."/>
            <person name="Umezawa K."/>
        </authorList>
    </citation>
    <scope>NUCLEOTIDE SEQUENCE [LARGE SCALE GENOMIC DNA]</scope>
</reference>
<dbReference type="PANTHER" id="PTHR13817:SF166">
    <property type="entry name" value="NEURONAL IGCAM-RELATED"/>
    <property type="match status" value="1"/>
</dbReference>
<organism evidence="6 7">
    <name type="scientific">Coptotermes formosanus</name>
    <name type="common">Formosan subterranean termite</name>
    <dbReference type="NCBI Taxonomy" id="36987"/>
    <lineage>
        <taxon>Eukaryota</taxon>
        <taxon>Metazoa</taxon>
        <taxon>Ecdysozoa</taxon>
        <taxon>Arthropoda</taxon>
        <taxon>Hexapoda</taxon>
        <taxon>Insecta</taxon>
        <taxon>Pterygota</taxon>
        <taxon>Neoptera</taxon>
        <taxon>Polyneoptera</taxon>
        <taxon>Dictyoptera</taxon>
        <taxon>Blattodea</taxon>
        <taxon>Blattoidea</taxon>
        <taxon>Termitoidae</taxon>
        <taxon>Rhinotermitidae</taxon>
        <taxon>Coptotermes</taxon>
    </lineage>
</organism>
<evidence type="ECO:0000313" key="7">
    <source>
        <dbReference type="Proteomes" id="UP000502823"/>
    </source>
</evidence>
<dbReference type="CDD" id="cd00096">
    <property type="entry name" value="Ig"/>
    <property type="match status" value="1"/>
</dbReference>
<dbReference type="EMBL" id="BLKM01012222">
    <property type="protein sequence ID" value="GFG35877.1"/>
    <property type="molecule type" value="Genomic_DNA"/>
</dbReference>
<dbReference type="InterPro" id="IPR036179">
    <property type="entry name" value="Ig-like_dom_sf"/>
</dbReference>
<comment type="caution">
    <text evidence="6">The sequence shown here is derived from an EMBL/GenBank/DDBJ whole genome shotgun (WGS) entry which is preliminary data.</text>
</comment>
<protein>
    <recommendedName>
        <fullName evidence="8">Fibronectin type-III domain-containing protein</fullName>
    </recommendedName>
</protein>
<feature type="domain" description="Ig-like" evidence="4">
    <location>
        <begin position="47"/>
        <end position="132"/>
    </location>
</feature>
<dbReference type="InterPro" id="IPR013783">
    <property type="entry name" value="Ig-like_fold"/>
</dbReference>
<sequence>MINVIKLFTLILVKFIEYPFAFRRQNDKFCQNVCILFPGCCYETEYPELQEFTVDIGGNLTLPCRDSSTVLPLVNANSVIWVREGRDGGFNRRRIEPDGDLTLTALERDDAGIYACRVEGEHGSSHHTEVIRSRVKVEVRTPPPALANVTVRPSTVLALLLWDVTDTGGYPITYFTARYRQKHSNSDRELDHWHSVMPEHISPNVRQIDVYRLDPNTTYVFKIWASNELGPGEETVLEATTLHDIEEIELARHLLQGAQTFDTRVWVAAVAVVMGTLLMLAIGTCYLLYKDCHIPSIRREEQEIIELVPNIILNPGYYDDDARTERIEPDENSNDQTTTRINNNTVVQPIRV</sequence>
<dbReference type="SMART" id="SM00409">
    <property type="entry name" value="IG"/>
    <property type="match status" value="1"/>
</dbReference>
<evidence type="ECO:0000256" key="1">
    <source>
        <dbReference type="ARBA" id="ARBA00022737"/>
    </source>
</evidence>
<keyword evidence="2" id="KW-0812">Transmembrane</keyword>
<accession>A0A6L2Q1V3</accession>
<dbReference type="AlphaFoldDB" id="A0A6L2Q1V3"/>
<dbReference type="SMART" id="SM00408">
    <property type="entry name" value="IGc2"/>
    <property type="match status" value="1"/>
</dbReference>
<feature type="signal peptide" evidence="3">
    <location>
        <begin position="1"/>
        <end position="21"/>
    </location>
</feature>
<dbReference type="InterPro" id="IPR007110">
    <property type="entry name" value="Ig-like_dom"/>
</dbReference>
<evidence type="ECO:0000259" key="4">
    <source>
        <dbReference type="PROSITE" id="PS50835"/>
    </source>
</evidence>
<dbReference type="InterPro" id="IPR036116">
    <property type="entry name" value="FN3_sf"/>
</dbReference>
<dbReference type="SUPFAM" id="SSF49265">
    <property type="entry name" value="Fibronectin type III"/>
    <property type="match status" value="1"/>
</dbReference>
<dbReference type="PROSITE" id="PS50853">
    <property type="entry name" value="FN3"/>
    <property type="match status" value="1"/>
</dbReference>
<evidence type="ECO:0000313" key="6">
    <source>
        <dbReference type="EMBL" id="GFG35877.1"/>
    </source>
</evidence>
<feature type="chain" id="PRO_5027015012" description="Fibronectin type-III domain-containing protein" evidence="3">
    <location>
        <begin position="22"/>
        <end position="352"/>
    </location>
</feature>
<evidence type="ECO:0000259" key="5">
    <source>
        <dbReference type="PROSITE" id="PS50853"/>
    </source>
</evidence>
<dbReference type="SUPFAM" id="SSF48726">
    <property type="entry name" value="Immunoglobulin"/>
    <property type="match status" value="1"/>
</dbReference>
<keyword evidence="2" id="KW-0472">Membrane</keyword>
<dbReference type="Gene3D" id="2.60.40.10">
    <property type="entry name" value="Immunoglobulins"/>
    <property type="match status" value="2"/>
</dbReference>
<keyword evidence="1" id="KW-0677">Repeat</keyword>
<gene>
    <name evidence="6" type="ORF">Cfor_08734</name>
</gene>
<dbReference type="PROSITE" id="PS50835">
    <property type="entry name" value="IG_LIKE"/>
    <property type="match status" value="1"/>
</dbReference>
<dbReference type="CDD" id="cd00063">
    <property type="entry name" value="FN3"/>
    <property type="match status" value="1"/>
</dbReference>
<dbReference type="PANTHER" id="PTHR13817">
    <property type="entry name" value="TITIN"/>
    <property type="match status" value="1"/>
</dbReference>
<dbReference type="InterPro" id="IPR003599">
    <property type="entry name" value="Ig_sub"/>
</dbReference>
<keyword evidence="7" id="KW-1185">Reference proteome</keyword>
<feature type="domain" description="Fibronectin type-III" evidence="5">
    <location>
        <begin position="142"/>
        <end position="245"/>
    </location>
</feature>
<dbReference type="FunCoup" id="A0A6L2Q1V3">
    <property type="interactions" value="17"/>
</dbReference>
<dbReference type="Pfam" id="PF00041">
    <property type="entry name" value="fn3"/>
    <property type="match status" value="1"/>
</dbReference>
<keyword evidence="3" id="KW-0732">Signal</keyword>
<name>A0A6L2Q1V3_COPFO</name>